<accession>A0A409W9L5</accession>
<evidence type="ECO:0000259" key="3">
    <source>
        <dbReference type="Pfam" id="PF14856"/>
    </source>
</evidence>
<keyword evidence="2" id="KW-0732">Signal</keyword>
<keyword evidence="1" id="KW-1133">Transmembrane helix</keyword>
<comment type="caution">
    <text evidence="4">The sequence shown here is derived from an EMBL/GenBank/DDBJ whole genome shotgun (WGS) entry which is preliminary data.</text>
</comment>
<dbReference type="Proteomes" id="UP000284842">
    <property type="component" value="Unassembled WGS sequence"/>
</dbReference>
<keyword evidence="1" id="KW-0812">Transmembrane</keyword>
<evidence type="ECO:0000313" key="4">
    <source>
        <dbReference type="EMBL" id="PPQ75191.1"/>
    </source>
</evidence>
<evidence type="ECO:0000256" key="1">
    <source>
        <dbReference type="SAM" id="Phobius"/>
    </source>
</evidence>
<dbReference type="InParanoid" id="A0A409W9L5"/>
<dbReference type="EMBL" id="NHTK01005694">
    <property type="protein sequence ID" value="PPQ75191.1"/>
    <property type="molecule type" value="Genomic_DNA"/>
</dbReference>
<name>A0A409W9L5_9AGAR</name>
<feature type="chain" id="PRO_5019284983" description="Ecp2 effector protein-like domain-containing protein" evidence="2">
    <location>
        <begin position="21"/>
        <end position="175"/>
    </location>
</feature>
<sequence>MVKLSSFGFFVASVLAVASAAPSPNPMPQSKPINYLETRDSVNDCGTSTFDNQTSGASPRVDDCLTIARNIAGGGSWVCYFWFFIIAWALTVLKAVALLAQHQLVQYGTCAFGVQAGFYLGVTNFKVGNSDIIDLINDSVRMFQWNGLVGSKGTMACQSDPSQLPIIVDWGLYHT</sequence>
<dbReference type="InterPro" id="IPR029226">
    <property type="entry name" value="Ecp2-like"/>
</dbReference>
<dbReference type="OrthoDB" id="73875at2759"/>
<keyword evidence="1" id="KW-0472">Membrane</keyword>
<dbReference type="AlphaFoldDB" id="A0A409W9L5"/>
<feature type="signal peptide" evidence="2">
    <location>
        <begin position="1"/>
        <end position="20"/>
    </location>
</feature>
<feature type="domain" description="Ecp2 effector protein-like" evidence="3">
    <location>
        <begin position="44"/>
        <end position="157"/>
    </location>
</feature>
<evidence type="ECO:0000313" key="5">
    <source>
        <dbReference type="Proteomes" id="UP000284842"/>
    </source>
</evidence>
<dbReference type="Pfam" id="PF14856">
    <property type="entry name" value="Hce2"/>
    <property type="match status" value="1"/>
</dbReference>
<feature type="transmembrane region" description="Helical" evidence="1">
    <location>
        <begin position="80"/>
        <end position="100"/>
    </location>
</feature>
<gene>
    <name evidence="4" type="ORF">CVT24_010130</name>
</gene>
<evidence type="ECO:0000256" key="2">
    <source>
        <dbReference type="SAM" id="SignalP"/>
    </source>
</evidence>
<keyword evidence="5" id="KW-1185">Reference proteome</keyword>
<proteinExistence type="predicted"/>
<organism evidence="4 5">
    <name type="scientific">Panaeolus cyanescens</name>
    <dbReference type="NCBI Taxonomy" id="181874"/>
    <lineage>
        <taxon>Eukaryota</taxon>
        <taxon>Fungi</taxon>
        <taxon>Dikarya</taxon>
        <taxon>Basidiomycota</taxon>
        <taxon>Agaricomycotina</taxon>
        <taxon>Agaricomycetes</taxon>
        <taxon>Agaricomycetidae</taxon>
        <taxon>Agaricales</taxon>
        <taxon>Agaricineae</taxon>
        <taxon>Galeropsidaceae</taxon>
        <taxon>Panaeolus</taxon>
    </lineage>
</organism>
<protein>
    <recommendedName>
        <fullName evidence="3">Ecp2 effector protein-like domain-containing protein</fullName>
    </recommendedName>
</protein>
<dbReference type="STRING" id="181874.A0A409W9L5"/>
<reference evidence="4 5" key="1">
    <citation type="journal article" date="2018" name="Evol. Lett.">
        <title>Horizontal gene cluster transfer increased hallucinogenic mushroom diversity.</title>
        <authorList>
            <person name="Reynolds H.T."/>
            <person name="Vijayakumar V."/>
            <person name="Gluck-Thaler E."/>
            <person name="Korotkin H.B."/>
            <person name="Matheny P.B."/>
            <person name="Slot J.C."/>
        </authorList>
    </citation>
    <scope>NUCLEOTIDE SEQUENCE [LARGE SCALE GENOMIC DNA]</scope>
    <source>
        <strain evidence="4 5">2629</strain>
    </source>
</reference>